<dbReference type="EMBL" id="BPVZ01000141">
    <property type="protein sequence ID" value="GKV40362.1"/>
    <property type="molecule type" value="Genomic_DNA"/>
</dbReference>
<gene>
    <name evidence="2" type="ORF">SLEP1_g48017</name>
</gene>
<comment type="caution">
    <text evidence="2">The sequence shown here is derived from an EMBL/GenBank/DDBJ whole genome shotgun (WGS) entry which is preliminary data.</text>
</comment>
<evidence type="ECO:0000313" key="3">
    <source>
        <dbReference type="Proteomes" id="UP001054252"/>
    </source>
</evidence>
<evidence type="ECO:0000256" key="1">
    <source>
        <dbReference type="SAM" id="MobiDB-lite"/>
    </source>
</evidence>
<reference evidence="2 3" key="1">
    <citation type="journal article" date="2021" name="Commun. Biol.">
        <title>The genome of Shorea leprosula (Dipterocarpaceae) highlights the ecological relevance of drought in aseasonal tropical rainforests.</title>
        <authorList>
            <person name="Ng K.K.S."/>
            <person name="Kobayashi M.J."/>
            <person name="Fawcett J.A."/>
            <person name="Hatakeyama M."/>
            <person name="Paape T."/>
            <person name="Ng C.H."/>
            <person name="Ang C.C."/>
            <person name="Tnah L.H."/>
            <person name="Lee C.T."/>
            <person name="Nishiyama T."/>
            <person name="Sese J."/>
            <person name="O'Brien M.J."/>
            <person name="Copetti D."/>
            <person name="Mohd Noor M.I."/>
            <person name="Ong R.C."/>
            <person name="Putra M."/>
            <person name="Sireger I.Z."/>
            <person name="Indrioko S."/>
            <person name="Kosugi Y."/>
            <person name="Izuno A."/>
            <person name="Isagi Y."/>
            <person name="Lee S.L."/>
            <person name="Shimizu K.K."/>
        </authorList>
    </citation>
    <scope>NUCLEOTIDE SEQUENCE [LARGE SCALE GENOMIC DNA]</scope>
    <source>
        <strain evidence="2">214</strain>
    </source>
</reference>
<dbReference type="Proteomes" id="UP001054252">
    <property type="component" value="Unassembled WGS sequence"/>
</dbReference>
<accession>A0AAV5LV96</accession>
<dbReference type="AlphaFoldDB" id="A0AAV5LV96"/>
<keyword evidence="3" id="KW-1185">Reference proteome</keyword>
<protein>
    <submittedName>
        <fullName evidence="2">Uncharacterized protein</fullName>
    </submittedName>
</protein>
<organism evidence="2 3">
    <name type="scientific">Rubroshorea leprosula</name>
    <dbReference type="NCBI Taxonomy" id="152421"/>
    <lineage>
        <taxon>Eukaryota</taxon>
        <taxon>Viridiplantae</taxon>
        <taxon>Streptophyta</taxon>
        <taxon>Embryophyta</taxon>
        <taxon>Tracheophyta</taxon>
        <taxon>Spermatophyta</taxon>
        <taxon>Magnoliopsida</taxon>
        <taxon>eudicotyledons</taxon>
        <taxon>Gunneridae</taxon>
        <taxon>Pentapetalae</taxon>
        <taxon>rosids</taxon>
        <taxon>malvids</taxon>
        <taxon>Malvales</taxon>
        <taxon>Dipterocarpaceae</taxon>
        <taxon>Rubroshorea</taxon>
    </lineage>
</organism>
<name>A0AAV5LV96_9ROSI</name>
<feature type="region of interest" description="Disordered" evidence="1">
    <location>
        <begin position="1"/>
        <end position="22"/>
    </location>
</feature>
<evidence type="ECO:0000313" key="2">
    <source>
        <dbReference type="EMBL" id="GKV40362.1"/>
    </source>
</evidence>
<sequence length="127" mass="14422">MAKEVMPKLDITTATSEGENSGARLEMWSEEWNKGKGLAVRLENKLAPWKQMQRVMEFTINMTQGLIRVGNGGSIKFWWDNWCEGGQLANRFPRLYLLSAGKDYKISQSGGWLNGTWTSFGMEKKIA</sequence>
<proteinExistence type="predicted"/>